<evidence type="ECO:0000313" key="2">
    <source>
        <dbReference type="EMBL" id="KAK9423575.1"/>
    </source>
</evidence>
<gene>
    <name evidence="2" type="ORF">SUNI508_04056</name>
</gene>
<accession>A0ABR2V9J9</accession>
<keyword evidence="3" id="KW-1185">Reference proteome</keyword>
<protein>
    <submittedName>
        <fullName evidence="2">Uncharacterized protein</fullName>
    </submittedName>
</protein>
<sequence>MSKAYVAAKEKYDAMISNPGRRDSSNYKNRTITGRHPSSGACGMVGHVDHEKSRRASSGSMSDRIRDWMNRPAY</sequence>
<name>A0ABR2V9J9_9PEZI</name>
<feature type="region of interest" description="Disordered" evidence="1">
    <location>
        <begin position="16"/>
        <end position="74"/>
    </location>
</feature>
<proteinExistence type="predicted"/>
<evidence type="ECO:0000256" key="1">
    <source>
        <dbReference type="SAM" id="MobiDB-lite"/>
    </source>
</evidence>
<reference evidence="2 3" key="1">
    <citation type="journal article" date="2024" name="J. Plant Pathol.">
        <title>Sequence and assembly of the genome of Seiridium unicorne, isolate CBS 538.82, causal agent of cypress canker disease.</title>
        <authorList>
            <person name="Scali E."/>
            <person name="Rocca G.D."/>
            <person name="Danti R."/>
            <person name="Garbelotto M."/>
            <person name="Barberini S."/>
            <person name="Baroncelli R."/>
            <person name="Emiliani G."/>
        </authorList>
    </citation>
    <scope>NUCLEOTIDE SEQUENCE [LARGE SCALE GENOMIC DNA]</scope>
    <source>
        <strain evidence="2 3">BM-138-508</strain>
    </source>
</reference>
<dbReference type="Proteomes" id="UP001408356">
    <property type="component" value="Unassembled WGS sequence"/>
</dbReference>
<organism evidence="2 3">
    <name type="scientific">Seiridium unicorne</name>
    <dbReference type="NCBI Taxonomy" id="138068"/>
    <lineage>
        <taxon>Eukaryota</taxon>
        <taxon>Fungi</taxon>
        <taxon>Dikarya</taxon>
        <taxon>Ascomycota</taxon>
        <taxon>Pezizomycotina</taxon>
        <taxon>Sordariomycetes</taxon>
        <taxon>Xylariomycetidae</taxon>
        <taxon>Amphisphaeriales</taxon>
        <taxon>Sporocadaceae</taxon>
        <taxon>Seiridium</taxon>
    </lineage>
</organism>
<feature type="compositionally biased region" description="Basic and acidic residues" evidence="1">
    <location>
        <begin position="63"/>
        <end position="74"/>
    </location>
</feature>
<comment type="caution">
    <text evidence="2">The sequence shown here is derived from an EMBL/GenBank/DDBJ whole genome shotgun (WGS) entry which is preliminary data.</text>
</comment>
<evidence type="ECO:0000313" key="3">
    <source>
        <dbReference type="Proteomes" id="UP001408356"/>
    </source>
</evidence>
<dbReference type="EMBL" id="JARVKF010000068">
    <property type="protein sequence ID" value="KAK9423575.1"/>
    <property type="molecule type" value="Genomic_DNA"/>
</dbReference>